<evidence type="ECO:0000313" key="7">
    <source>
        <dbReference type="EMBL" id="AOW06783.1"/>
    </source>
</evidence>
<dbReference type="SUPFAM" id="SSF103473">
    <property type="entry name" value="MFS general substrate transporter"/>
    <property type="match status" value="1"/>
</dbReference>
<proteinExistence type="predicted"/>
<feature type="transmembrane region" description="Helical" evidence="5">
    <location>
        <begin position="173"/>
        <end position="193"/>
    </location>
</feature>
<dbReference type="Proteomes" id="UP000182444">
    <property type="component" value="Chromosome 1F"/>
</dbReference>
<keyword evidence="3 5" id="KW-1133">Transmembrane helix</keyword>
<dbReference type="OrthoDB" id="2130629at2759"/>
<dbReference type="GO" id="GO:0022857">
    <property type="term" value="F:transmembrane transporter activity"/>
    <property type="evidence" value="ECO:0007669"/>
    <property type="project" value="InterPro"/>
</dbReference>
<dbReference type="GO" id="GO:0016020">
    <property type="term" value="C:membrane"/>
    <property type="evidence" value="ECO:0007669"/>
    <property type="project" value="UniProtKB-SubCell"/>
</dbReference>
<keyword evidence="4 5" id="KW-0472">Membrane</keyword>
<dbReference type="RefSeq" id="XP_505101.1">
    <property type="nucleotide sequence ID" value="XM_505101.1"/>
</dbReference>
<feature type="transmembrane region" description="Helical" evidence="5">
    <location>
        <begin position="473"/>
        <end position="495"/>
    </location>
</feature>
<dbReference type="Pfam" id="PF07690">
    <property type="entry name" value="MFS_1"/>
    <property type="match status" value="1"/>
</dbReference>
<dbReference type="InterPro" id="IPR020846">
    <property type="entry name" value="MFS_dom"/>
</dbReference>
<dbReference type="EMBL" id="CP017558">
    <property type="protein sequence ID" value="AOW06783.1"/>
    <property type="molecule type" value="Genomic_DNA"/>
</dbReference>
<dbReference type="KEGG" id="yli:2908474"/>
<evidence type="ECO:0000256" key="2">
    <source>
        <dbReference type="ARBA" id="ARBA00022692"/>
    </source>
</evidence>
<reference evidence="7" key="1">
    <citation type="journal article" date="2016" name="PLoS ONE">
        <title>Sequence Assembly of Yarrowia lipolytica Strain W29/CLIB89 Shows Transposable Element Diversity.</title>
        <authorList>
            <person name="Magnan C."/>
            <person name="Yu J."/>
            <person name="Chang I."/>
            <person name="Jahn E."/>
            <person name="Kanomata Y."/>
            <person name="Wu J."/>
            <person name="Zeller M."/>
            <person name="Oakes M."/>
            <person name="Baldi P."/>
            <person name="Sandmeyer S."/>
        </authorList>
    </citation>
    <scope>NUCLEOTIDE SEQUENCE [LARGE SCALE GENOMIC DNA]</scope>
    <source>
        <strain evidence="7">CLIB89</strain>
    </source>
</reference>
<feature type="domain" description="Major facilitator superfamily (MFS) profile" evidence="6">
    <location>
        <begin position="77"/>
        <end position="539"/>
    </location>
</feature>
<dbReference type="Proteomes" id="UP000256601">
    <property type="component" value="Unassembled WGS sequence"/>
</dbReference>
<evidence type="ECO:0000313" key="9">
    <source>
        <dbReference type="Proteomes" id="UP000256601"/>
    </source>
</evidence>
<feature type="transmembrane region" description="Helical" evidence="5">
    <location>
        <begin position="143"/>
        <end position="161"/>
    </location>
</feature>
<evidence type="ECO:0000313" key="8">
    <source>
        <dbReference type="EMBL" id="RDW28580.1"/>
    </source>
</evidence>
<dbReference type="Gene3D" id="1.20.1720.10">
    <property type="entry name" value="Multidrug resistance protein D"/>
    <property type="match status" value="1"/>
</dbReference>
<feature type="transmembrane region" description="Helical" evidence="5">
    <location>
        <begin position="205"/>
        <end position="229"/>
    </location>
</feature>
<gene>
    <name evidence="8" type="ORF">B0I71DRAFT_127296</name>
    <name evidence="7" type="ORF">YALI1_F10193g</name>
</gene>
<dbReference type="eggNOG" id="KOG0254">
    <property type="taxonomic scope" value="Eukaryota"/>
</dbReference>
<dbReference type="AlphaFoldDB" id="A0A1D8NMG3"/>
<dbReference type="VEuPathDB" id="FungiDB:YALI1_F10193g"/>
<dbReference type="PROSITE" id="PS00216">
    <property type="entry name" value="SUGAR_TRANSPORT_1"/>
    <property type="match status" value="1"/>
</dbReference>
<feature type="transmembrane region" description="Helical" evidence="5">
    <location>
        <begin position="72"/>
        <end position="99"/>
    </location>
</feature>
<evidence type="ECO:0000256" key="1">
    <source>
        <dbReference type="ARBA" id="ARBA00004141"/>
    </source>
</evidence>
<dbReference type="PANTHER" id="PTHR42718:SF23">
    <property type="entry name" value="MAJOR FACILITATOR SUPERFAMILY (MFS) PROFILE DOMAIN-CONTAINING PROTEIN"/>
    <property type="match status" value="1"/>
</dbReference>
<feature type="transmembrane region" description="Helical" evidence="5">
    <location>
        <begin position="336"/>
        <end position="357"/>
    </location>
</feature>
<keyword evidence="2 5" id="KW-0812">Transmembrane</keyword>
<feature type="transmembrane region" description="Helical" evidence="5">
    <location>
        <begin position="235"/>
        <end position="253"/>
    </location>
</feature>
<dbReference type="InterPro" id="IPR011701">
    <property type="entry name" value="MFS"/>
</dbReference>
<dbReference type="VEuPathDB" id="FungiDB:YALI0_F06908g"/>
<evidence type="ECO:0000259" key="6">
    <source>
        <dbReference type="PROSITE" id="PS50850"/>
    </source>
</evidence>
<feature type="transmembrane region" description="Helical" evidence="5">
    <location>
        <begin position="515"/>
        <end position="534"/>
    </location>
</feature>
<feature type="transmembrane region" description="Helical" evidence="5">
    <location>
        <begin position="304"/>
        <end position="324"/>
    </location>
</feature>
<dbReference type="PROSITE" id="PS50850">
    <property type="entry name" value="MFS"/>
    <property type="match status" value="1"/>
</dbReference>
<dbReference type="PANTHER" id="PTHR42718">
    <property type="entry name" value="MAJOR FACILITATOR SUPERFAMILY MULTIDRUG TRANSPORTER MFSC"/>
    <property type="match status" value="1"/>
</dbReference>
<accession>A0A1D8NMG3</accession>
<dbReference type="Gene3D" id="1.20.1250.20">
    <property type="entry name" value="MFS general substrate transporter like domains"/>
    <property type="match status" value="1"/>
</dbReference>
<sequence length="551" mass="58719">MATKGIEVNELALESPAQKSPVSEQDLHSSPVFSEKHIQTHTVDGIELDTPPTPPQTHRNVQGRPEVFSSTIVEILCIFLMALATMLESISIGALLVALEDVSAAFKVDGGELSWTLSAFSLGTGSSLLIMAGIADAFGRKKVLLAGYGVFALTSLISGFVRNDIAFDVLRGLQGLATGAAVPAAIGILGSLYRKPSRRKNYAMACFAAGAPIGFVCGLVIGGICAEFIGWRGILFFLAIIYAIACIGVFFVVPADAPLTLKEAKEKMLVQDYGGAFLCLTGFTLFVFAMTQADAAPEKWNTPYIIALIVLGGVFIGVFVVYECYVPTNPIMPPHIWKCVGFPICMACSALGISTFLGTNQFFMTMYFQKVKGTGPILTTAYFVPMAIAGVCVNIFAAMTLHIIPGRILMIMAQCGFLGASLLMAFTKPTTIFWALPFPAEILSVLGADLVYNVSTLLTINSVGEELQSRAAGIFNTITMLSAAVSLGASSSIVSTKIVDEKTATKQEFNDGYHYAFWFSVACAGAGLILSFFLKLGVTGGDEKLEDEESE</sequence>
<dbReference type="OMA" id="SYWAFIF"/>
<name>A0A1D8NMG3_YARLL</name>
<dbReference type="InterPro" id="IPR005829">
    <property type="entry name" value="Sugar_transporter_CS"/>
</dbReference>
<feature type="transmembrane region" description="Helical" evidence="5">
    <location>
        <begin position="119"/>
        <end position="138"/>
    </location>
</feature>
<feature type="transmembrane region" description="Helical" evidence="5">
    <location>
        <begin position="377"/>
        <end position="401"/>
    </location>
</feature>
<protein>
    <submittedName>
        <fullName evidence="8">Major facilitator superfamily domain-containing protein</fullName>
    </submittedName>
</protein>
<dbReference type="EMBL" id="KZ857325">
    <property type="protein sequence ID" value="RDW28580.1"/>
    <property type="molecule type" value="Genomic_DNA"/>
</dbReference>
<feature type="transmembrane region" description="Helical" evidence="5">
    <location>
        <begin position="273"/>
        <end position="292"/>
    </location>
</feature>
<dbReference type="GeneID" id="2908474"/>
<dbReference type="InterPro" id="IPR036259">
    <property type="entry name" value="MFS_trans_sf"/>
</dbReference>
<evidence type="ECO:0000256" key="5">
    <source>
        <dbReference type="SAM" id="Phobius"/>
    </source>
</evidence>
<comment type="subcellular location">
    <subcellularLocation>
        <location evidence="1">Membrane</location>
        <topology evidence="1">Multi-pass membrane protein</topology>
    </subcellularLocation>
</comment>
<reference evidence="8 9" key="2">
    <citation type="submission" date="2018-07" db="EMBL/GenBank/DDBJ databases">
        <title>Draft Genome Assemblies for Five Robust Yarrowia lipolytica Strains Exhibiting High Lipid Production and Pentose Sugar Utilization and Sugar Alcohol Secretion from Undetoxified Lignocellulosic Biomass Hydrolysates.</title>
        <authorList>
            <consortium name="DOE Joint Genome Institute"/>
            <person name="Walker C."/>
            <person name="Ryu S."/>
            <person name="Na H."/>
            <person name="Zane M."/>
            <person name="LaButti K."/>
            <person name="Lipzen A."/>
            <person name="Haridas S."/>
            <person name="Barry K."/>
            <person name="Grigoriev I.V."/>
            <person name="Quarterman J."/>
            <person name="Slininger P."/>
            <person name="Dien B."/>
            <person name="Trinh C.T."/>
        </authorList>
    </citation>
    <scope>NUCLEOTIDE SEQUENCE [LARGE SCALE GENOMIC DNA]</scope>
    <source>
        <strain evidence="8 9">YB392</strain>
    </source>
</reference>
<organism evidence="7">
    <name type="scientific">Yarrowia lipolytica</name>
    <name type="common">Candida lipolytica</name>
    <dbReference type="NCBI Taxonomy" id="4952"/>
    <lineage>
        <taxon>Eukaryota</taxon>
        <taxon>Fungi</taxon>
        <taxon>Dikarya</taxon>
        <taxon>Ascomycota</taxon>
        <taxon>Saccharomycotina</taxon>
        <taxon>Dipodascomycetes</taxon>
        <taxon>Dipodascales</taxon>
        <taxon>Dipodascales incertae sedis</taxon>
        <taxon>Yarrowia</taxon>
    </lineage>
</organism>
<evidence type="ECO:0000256" key="3">
    <source>
        <dbReference type="ARBA" id="ARBA00022989"/>
    </source>
</evidence>
<evidence type="ECO:0000256" key="4">
    <source>
        <dbReference type="ARBA" id="ARBA00023136"/>
    </source>
</evidence>